<dbReference type="RefSeq" id="WP_232364693.1">
    <property type="nucleotide sequence ID" value="NZ_JACDUS010000003.1"/>
</dbReference>
<dbReference type="InterPro" id="IPR003775">
    <property type="entry name" value="Flagellar_assembly_factor_FliW"/>
</dbReference>
<organism evidence="5 6">
    <name type="scientific">Desulfosalsimonas propionicica</name>
    <dbReference type="NCBI Taxonomy" id="332175"/>
    <lineage>
        <taxon>Bacteria</taxon>
        <taxon>Pseudomonadati</taxon>
        <taxon>Thermodesulfobacteriota</taxon>
        <taxon>Desulfobacteria</taxon>
        <taxon>Desulfobacterales</taxon>
        <taxon>Desulfosalsimonadaceae</taxon>
        <taxon>Desulfosalsimonas</taxon>
    </lineage>
</organism>
<dbReference type="GO" id="GO:0005737">
    <property type="term" value="C:cytoplasm"/>
    <property type="evidence" value="ECO:0007669"/>
    <property type="project" value="UniProtKB-SubCell"/>
</dbReference>
<keyword evidence="3 4" id="KW-0810">Translation regulation</keyword>
<evidence type="ECO:0000313" key="5">
    <source>
        <dbReference type="EMBL" id="MBA2881333.1"/>
    </source>
</evidence>
<dbReference type="AlphaFoldDB" id="A0A7W0C8Y9"/>
<gene>
    <name evidence="4" type="primary">fliW</name>
    <name evidence="5" type="ORF">HNR65_001659</name>
</gene>
<dbReference type="InterPro" id="IPR024046">
    <property type="entry name" value="Flagellar_assmbl_FliW_dom_sf"/>
</dbReference>
<sequence>MSSQETDRRKTLQTPFGEVLYDPEKVVRFPEGLVGFEGLRDFVVLPNRGKDDPLFCFQSVDEPHLSFLLINPALFFPDYQIAPGSEELEKLAISDSDPYFVLTTITFHDDQSITLNLLAPVIYTPKTDRALQVILDGFGYKAKTPLPENQ</sequence>
<comment type="function">
    <text evidence="4">Acts as an anti-CsrA protein, binds CsrA and prevents it from repressing translation of its target genes, one of which is flagellin. Binds to flagellin and participates in the assembly of the flagellum.</text>
</comment>
<dbReference type="Proteomes" id="UP000525298">
    <property type="component" value="Unassembled WGS sequence"/>
</dbReference>
<keyword evidence="5" id="KW-0282">Flagellum</keyword>
<keyword evidence="4" id="KW-0143">Chaperone</keyword>
<comment type="caution">
    <text evidence="5">The sequence shown here is derived from an EMBL/GenBank/DDBJ whole genome shotgun (WGS) entry which is preliminary data.</text>
</comment>
<dbReference type="EMBL" id="JACDUS010000003">
    <property type="protein sequence ID" value="MBA2881333.1"/>
    <property type="molecule type" value="Genomic_DNA"/>
</dbReference>
<keyword evidence="5" id="KW-0966">Cell projection</keyword>
<dbReference type="Pfam" id="PF02623">
    <property type="entry name" value="FliW"/>
    <property type="match status" value="1"/>
</dbReference>
<reference evidence="5 6" key="1">
    <citation type="submission" date="2020-07" db="EMBL/GenBank/DDBJ databases">
        <title>Genomic Encyclopedia of Type Strains, Phase IV (KMG-IV): sequencing the most valuable type-strain genomes for metagenomic binning, comparative biology and taxonomic classification.</title>
        <authorList>
            <person name="Goeker M."/>
        </authorList>
    </citation>
    <scope>NUCLEOTIDE SEQUENCE [LARGE SCALE GENOMIC DNA]</scope>
    <source>
        <strain evidence="5 6">DSM 17721</strain>
    </source>
</reference>
<dbReference type="PANTHER" id="PTHR39190:SF1">
    <property type="entry name" value="FLAGELLAR ASSEMBLY FACTOR FLIW"/>
    <property type="match status" value="1"/>
</dbReference>
<evidence type="ECO:0000256" key="3">
    <source>
        <dbReference type="ARBA" id="ARBA00022845"/>
    </source>
</evidence>
<dbReference type="PANTHER" id="PTHR39190">
    <property type="entry name" value="FLAGELLAR ASSEMBLY FACTOR FLIW"/>
    <property type="match status" value="1"/>
</dbReference>
<evidence type="ECO:0000256" key="2">
    <source>
        <dbReference type="ARBA" id="ARBA00022795"/>
    </source>
</evidence>
<keyword evidence="5" id="KW-0969">Cilium</keyword>
<keyword evidence="6" id="KW-1185">Reference proteome</keyword>
<dbReference type="GO" id="GO:0006417">
    <property type="term" value="P:regulation of translation"/>
    <property type="evidence" value="ECO:0007669"/>
    <property type="project" value="UniProtKB-KW"/>
</dbReference>
<keyword evidence="2 4" id="KW-1005">Bacterial flagellum biogenesis</keyword>
<dbReference type="SUPFAM" id="SSF141457">
    <property type="entry name" value="BH3618-like"/>
    <property type="match status" value="1"/>
</dbReference>
<dbReference type="GO" id="GO:0044780">
    <property type="term" value="P:bacterial-type flagellum assembly"/>
    <property type="evidence" value="ECO:0007669"/>
    <property type="project" value="UniProtKB-UniRule"/>
</dbReference>
<comment type="similarity">
    <text evidence="4">Belongs to the FliW family.</text>
</comment>
<accession>A0A7W0C8Y9</accession>
<keyword evidence="1 4" id="KW-0963">Cytoplasm</keyword>
<protein>
    <recommendedName>
        <fullName evidence="4">Flagellar assembly factor FliW</fullName>
    </recommendedName>
</protein>
<name>A0A7W0C8Y9_9BACT</name>
<dbReference type="HAMAP" id="MF_01185">
    <property type="entry name" value="FliW"/>
    <property type="match status" value="1"/>
</dbReference>
<dbReference type="Gene3D" id="2.30.290.10">
    <property type="entry name" value="BH3618-like"/>
    <property type="match status" value="1"/>
</dbReference>
<evidence type="ECO:0000313" key="6">
    <source>
        <dbReference type="Proteomes" id="UP000525298"/>
    </source>
</evidence>
<comment type="subcellular location">
    <subcellularLocation>
        <location evidence="4">Cytoplasm</location>
    </subcellularLocation>
</comment>
<comment type="subunit">
    <text evidence="4">Interacts with translational regulator CsrA and flagellin(s).</text>
</comment>
<dbReference type="NCBIfam" id="NF009799">
    <property type="entry name" value="PRK13285.2-2"/>
    <property type="match status" value="1"/>
</dbReference>
<proteinExistence type="inferred from homology"/>
<evidence type="ECO:0000256" key="4">
    <source>
        <dbReference type="HAMAP-Rule" id="MF_01185"/>
    </source>
</evidence>
<evidence type="ECO:0000256" key="1">
    <source>
        <dbReference type="ARBA" id="ARBA00022490"/>
    </source>
</evidence>